<dbReference type="PROSITE" id="PS50102">
    <property type="entry name" value="RRM"/>
    <property type="match status" value="1"/>
</dbReference>
<dbReference type="SMART" id="SM00360">
    <property type="entry name" value="RRM"/>
    <property type="match status" value="1"/>
</dbReference>
<dbReference type="InterPro" id="IPR012677">
    <property type="entry name" value="Nucleotide-bd_a/b_plait_sf"/>
</dbReference>
<dbReference type="InterPro" id="IPR035979">
    <property type="entry name" value="RBD_domain_sf"/>
</dbReference>
<proteinExistence type="predicted"/>
<protein>
    <recommendedName>
        <fullName evidence="3">RRM domain-containing protein</fullName>
    </recommendedName>
</protein>
<comment type="caution">
    <text evidence="4">The sequence shown here is derived from an EMBL/GenBank/DDBJ whole genome shotgun (WGS) entry which is preliminary data.</text>
</comment>
<feature type="compositionally biased region" description="Basic and acidic residues" evidence="2">
    <location>
        <begin position="242"/>
        <end position="252"/>
    </location>
</feature>
<dbReference type="EMBL" id="CAXLJL010000060">
    <property type="protein sequence ID" value="CAL5130294.1"/>
    <property type="molecule type" value="Genomic_DNA"/>
</dbReference>
<name>A0AAV2T2B9_CALDB</name>
<dbReference type="Gene3D" id="3.30.70.330">
    <property type="match status" value="1"/>
</dbReference>
<evidence type="ECO:0000313" key="5">
    <source>
        <dbReference type="Proteomes" id="UP001497525"/>
    </source>
</evidence>
<evidence type="ECO:0000259" key="3">
    <source>
        <dbReference type="PROSITE" id="PS50102"/>
    </source>
</evidence>
<dbReference type="GO" id="GO:0003723">
    <property type="term" value="F:RNA binding"/>
    <property type="evidence" value="ECO:0007669"/>
    <property type="project" value="UniProtKB-UniRule"/>
</dbReference>
<feature type="region of interest" description="Disordered" evidence="2">
    <location>
        <begin position="173"/>
        <end position="281"/>
    </location>
</feature>
<dbReference type="InterPro" id="IPR050907">
    <property type="entry name" value="SRSF"/>
</dbReference>
<evidence type="ECO:0000256" key="2">
    <source>
        <dbReference type="SAM" id="MobiDB-lite"/>
    </source>
</evidence>
<evidence type="ECO:0000313" key="4">
    <source>
        <dbReference type="EMBL" id="CAL5130294.1"/>
    </source>
</evidence>
<feature type="domain" description="RRM" evidence="3">
    <location>
        <begin position="8"/>
        <end position="81"/>
    </location>
</feature>
<organism evidence="4 5">
    <name type="scientific">Calicophoron daubneyi</name>
    <name type="common">Rumen fluke</name>
    <name type="synonym">Paramphistomum daubneyi</name>
    <dbReference type="NCBI Taxonomy" id="300641"/>
    <lineage>
        <taxon>Eukaryota</taxon>
        <taxon>Metazoa</taxon>
        <taxon>Spiralia</taxon>
        <taxon>Lophotrochozoa</taxon>
        <taxon>Platyhelminthes</taxon>
        <taxon>Trematoda</taxon>
        <taxon>Digenea</taxon>
        <taxon>Plagiorchiida</taxon>
        <taxon>Pronocephalata</taxon>
        <taxon>Paramphistomoidea</taxon>
        <taxon>Paramphistomidae</taxon>
        <taxon>Calicophoron</taxon>
    </lineage>
</organism>
<reference evidence="4" key="1">
    <citation type="submission" date="2024-06" db="EMBL/GenBank/DDBJ databases">
        <authorList>
            <person name="Liu X."/>
            <person name="Lenzi L."/>
            <person name="Haldenby T S."/>
            <person name="Uol C."/>
        </authorList>
    </citation>
    <scope>NUCLEOTIDE SEQUENCE</scope>
</reference>
<dbReference type="Pfam" id="PF00076">
    <property type="entry name" value="RRM_1"/>
    <property type="match status" value="1"/>
</dbReference>
<gene>
    <name evidence="4" type="ORF">CDAUBV1_LOCUS1707</name>
</gene>
<keyword evidence="1" id="KW-0694">RNA-binding</keyword>
<evidence type="ECO:0000256" key="1">
    <source>
        <dbReference type="PROSITE-ProRule" id="PRU00176"/>
    </source>
</evidence>
<accession>A0AAV2T2B9</accession>
<dbReference type="PANTHER" id="PTHR23147">
    <property type="entry name" value="SERINE/ARGININE RICH SPLICING FACTOR"/>
    <property type="match status" value="1"/>
</dbReference>
<feature type="compositionally biased region" description="Basic and acidic residues" evidence="2">
    <location>
        <begin position="263"/>
        <end position="281"/>
    </location>
</feature>
<dbReference type="InterPro" id="IPR000504">
    <property type="entry name" value="RRM_dom"/>
</dbReference>
<sequence length="281" mass="31066">MSSPSKGRKLYVGGLVESVVKEDLIRELNKYGDVVDVWIARNPPGFAFVEYVKASDAEKAVRGLDGSTVCGSRVRVEFAHGGRAKRAFGQSFRGNRSAARGPPRRYDSPPRRNGRFSPPYDAPRYPYDQLASFYHPDVANAAAAAAAAGFPYGMGGYPPMLPFLPPEDLLRSLQQQSRRRSPGRGPPVFPRGRSPGPRRRSRSPLNPPGGRARGRSPPISYDGRGLGRHADMHGRNSFGEGPRSRMPRESRDGYSPPPMAELNGRRDDSRVRAGRDDRRRR</sequence>
<dbReference type="AlphaFoldDB" id="A0AAV2T2B9"/>
<feature type="region of interest" description="Disordered" evidence="2">
    <location>
        <begin position="89"/>
        <end position="121"/>
    </location>
</feature>
<dbReference type="SUPFAM" id="SSF54928">
    <property type="entry name" value="RNA-binding domain, RBD"/>
    <property type="match status" value="1"/>
</dbReference>
<dbReference type="Proteomes" id="UP001497525">
    <property type="component" value="Unassembled WGS sequence"/>
</dbReference>